<evidence type="ECO:0000256" key="2">
    <source>
        <dbReference type="SAM" id="Phobius"/>
    </source>
</evidence>
<keyword evidence="2" id="KW-0472">Membrane</keyword>
<evidence type="ECO:0000313" key="4">
    <source>
        <dbReference type="Proteomes" id="UP000480122"/>
    </source>
</evidence>
<dbReference type="Proteomes" id="UP000480122">
    <property type="component" value="Unassembled WGS sequence"/>
</dbReference>
<dbReference type="RefSeq" id="WP_155842044.1">
    <property type="nucleotide sequence ID" value="NZ_BAAAIA010000005.1"/>
</dbReference>
<feature type="region of interest" description="Disordered" evidence="1">
    <location>
        <begin position="159"/>
        <end position="196"/>
    </location>
</feature>
<feature type="transmembrane region" description="Helical" evidence="2">
    <location>
        <begin position="41"/>
        <end position="62"/>
    </location>
</feature>
<accession>A0A7C9HQR9</accession>
<feature type="compositionally biased region" description="Low complexity" evidence="1">
    <location>
        <begin position="159"/>
        <end position="180"/>
    </location>
</feature>
<evidence type="ECO:0000313" key="3">
    <source>
        <dbReference type="EMBL" id="MUN07109.1"/>
    </source>
</evidence>
<dbReference type="AlphaFoldDB" id="A0A7C9HQR9"/>
<feature type="transmembrane region" description="Helical" evidence="2">
    <location>
        <begin position="83"/>
        <end position="102"/>
    </location>
</feature>
<dbReference type="EMBL" id="WODA01000016">
    <property type="protein sequence ID" value="MUN07109.1"/>
    <property type="molecule type" value="Genomic_DNA"/>
</dbReference>
<keyword evidence="4" id="KW-1185">Reference proteome</keyword>
<evidence type="ECO:0000256" key="1">
    <source>
        <dbReference type="SAM" id="MobiDB-lite"/>
    </source>
</evidence>
<organism evidence="3 4">
    <name type="scientific">Agromyces luteolus</name>
    <dbReference type="NCBI Taxonomy" id="88373"/>
    <lineage>
        <taxon>Bacteria</taxon>
        <taxon>Bacillati</taxon>
        <taxon>Actinomycetota</taxon>
        <taxon>Actinomycetes</taxon>
        <taxon>Micrococcales</taxon>
        <taxon>Microbacteriaceae</taxon>
        <taxon>Agromyces</taxon>
    </lineage>
</organism>
<feature type="transmembrane region" description="Helical" evidence="2">
    <location>
        <begin position="12"/>
        <end position="35"/>
    </location>
</feature>
<reference evidence="3 4" key="1">
    <citation type="submission" date="2019-11" db="EMBL/GenBank/DDBJ databases">
        <title>Agromyces kandeliae sp. nov., isolated from mangrove soil.</title>
        <authorList>
            <person name="Wang R."/>
        </authorList>
    </citation>
    <scope>NUCLEOTIDE SEQUENCE [LARGE SCALE GENOMIC DNA]</scope>
    <source>
        <strain evidence="3 4">JCM 11431</strain>
    </source>
</reference>
<keyword evidence="2" id="KW-0812">Transmembrane</keyword>
<proteinExistence type="predicted"/>
<name>A0A7C9HQR9_9MICO</name>
<gene>
    <name evidence="3" type="ORF">GLX25_08255</name>
</gene>
<dbReference type="OrthoDB" id="1352523at2"/>
<comment type="caution">
    <text evidence="3">The sequence shown here is derived from an EMBL/GenBank/DDBJ whole genome shotgun (WGS) entry which is preliminary data.</text>
</comment>
<protein>
    <submittedName>
        <fullName evidence="3">Uncharacterized protein</fullName>
    </submittedName>
</protein>
<keyword evidence="2" id="KW-1133">Transmembrane helix</keyword>
<sequence>MLGSQRGRVARWIARYLPLEVLGTVAAVAGAAAGYEASGSLVTAAVVGTVAEGVGYYALVVVRGIRSHLASKRVRRHAGRPRRAFVAVVLTLRGLVAEFGPAEALDTFLVRPALLVAATAALGPNPTGWLVGKLAADAVFYAVAIVSFETGRRLILPDGGADAARRPATARPGATEAAPDPVAPAPSPPRLEGALR</sequence>